<dbReference type="EMBL" id="CM003604">
    <property type="protein sequence ID" value="KYP72507.1"/>
    <property type="molecule type" value="Genomic_DNA"/>
</dbReference>
<protein>
    <submittedName>
        <fullName evidence="1">Uncharacterized protein</fullName>
    </submittedName>
</protein>
<organism evidence="1 2">
    <name type="scientific">Cajanus cajan</name>
    <name type="common">Pigeon pea</name>
    <name type="synonym">Cajanus indicus</name>
    <dbReference type="NCBI Taxonomy" id="3821"/>
    <lineage>
        <taxon>Eukaryota</taxon>
        <taxon>Viridiplantae</taxon>
        <taxon>Streptophyta</taxon>
        <taxon>Embryophyta</taxon>
        <taxon>Tracheophyta</taxon>
        <taxon>Spermatophyta</taxon>
        <taxon>Magnoliopsida</taxon>
        <taxon>eudicotyledons</taxon>
        <taxon>Gunneridae</taxon>
        <taxon>Pentapetalae</taxon>
        <taxon>rosids</taxon>
        <taxon>fabids</taxon>
        <taxon>Fabales</taxon>
        <taxon>Fabaceae</taxon>
        <taxon>Papilionoideae</taxon>
        <taxon>50 kb inversion clade</taxon>
        <taxon>NPAAA clade</taxon>
        <taxon>indigoferoid/millettioid clade</taxon>
        <taxon>Phaseoleae</taxon>
        <taxon>Cajanus</taxon>
    </lineage>
</organism>
<dbReference type="Proteomes" id="UP000075243">
    <property type="component" value="Chromosome 2"/>
</dbReference>
<gene>
    <name evidence="1" type="ORF">KK1_005097</name>
</gene>
<dbReference type="AlphaFoldDB" id="A0A151TZN8"/>
<proteinExistence type="predicted"/>
<dbReference type="InterPro" id="IPR036691">
    <property type="entry name" value="Endo/exonu/phosph_ase_sf"/>
</dbReference>
<sequence>MWNESSTIKERKNIQMWCVVGDFNSVRWTTERVSQNGGNYGVRDTKEFKEFITRMELEDIPLVGRGFTWYKPNGTTRSRIDRIMVTRDWFIQWPSCSQSLDHWFEDKDFIGFVDETWKGLNVQGWGAYVLKEKLKLLKSILRGWNSTKFSN</sequence>
<reference evidence="1 2" key="1">
    <citation type="journal article" date="2012" name="Nat. Biotechnol.">
        <title>Draft genome sequence of pigeonpea (Cajanus cajan), an orphan legume crop of resource-poor farmers.</title>
        <authorList>
            <person name="Varshney R.K."/>
            <person name="Chen W."/>
            <person name="Li Y."/>
            <person name="Bharti A.K."/>
            <person name="Saxena R.K."/>
            <person name="Schlueter J.A."/>
            <person name="Donoghue M.T."/>
            <person name="Azam S."/>
            <person name="Fan G."/>
            <person name="Whaley A.M."/>
            <person name="Farmer A.D."/>
            <person name="Sheridan J."/>
            <person name="Iwata A."/>
            <person name="Tuteja R."/>
            <person name="Penmetsa R.V."/>
            <person name="Wu W."/>
            <person name="Upadhyaya H.D."/>
            <person name="Yang S.P."/>
            <person name="Shah T."/>
            <person name="Saxena K.B."/>
            <person name="Michael T."/>
            <person name="McCombie W.R."/>
            <person name="Yang B."/>
            <person name="Zhang G."/>
            <person name="Yang H."/>
            <person name="Wang J."/>
            <person name="Spillane C."/>
            <person name="Cook D.R."/>
            <person name="May G.D."/>
            <person name="Xu X."/>
            <person name="Jackson S.A."/>
        </authorList>
    </citation>
    <scope>NUCLEOTIDE SEQUENCE [LARGE SCALE GENOMIC DNA]</scope>
    <source>
        <strain evidence="2">cv. Asha</strain>
    </source>
</reference>
<dbReference type="Gramene" id="C.cajan_04975.t">
    <property type="protein sequence ID" value="C.cajan_04975.t"/>
    <property type="gene ID" value="C.cajan_04975"/>
</dbReference>
<keyword evidence="2" id="KW-1185">Reference proteome</keyword>
<evidence type="ECO:0000313" key="2">
    <source>
        <dbReference type="Proteomes" id="UP000075243"/>
    </source>
</evidence>
<dbReference type="PANTHER" id="PTHR33710">
    <property type="entry name" value="BNAC02G09200D PROTEIN"/>
    <property type="match status" value="1"/>
</dbReference>
<name>A0A151TZN8_CAJCA</name>
<evidence type="ECO:0000313" key="1">
    <source>
        <dbReference type="EMBL" id="KYP72507.1"/>
    </source>
</evidence>
<dbReference type="PANTHER" id="PTHR33710:SF64">
    <property type="entry name" value="ENDONUCLEASE_EXONUCLEASE_PHOSPHATASE DOMAIN-CONTAINING PROTEIN"/>
    <property type="match status" value="1"/>
</dbReference>
<accession>A0A151TZN8</accession>
<dbReference type="SUPFAM" id="SSF56219">
    <property type="entry name" value="DNase I-like"/>
    <property type="match status" value="1"/>
</dbReference>
<dbReference type="Gene3D" id="3.60.10.10">
    <property type="entry name" value="Endonuclease/exonuclease/phosphatase"/>
    <property type="match status" value="1"/>
</dbReference>